<dbReference type="InterPro" id="IPR050266">
    <property type="entry name" value="AB_hydrolase_sf"/>
</dbReference>
<dbReference type="GO" id="GO:0006508">
    <property type="term" value="P:proteolysis"/>
    <property type="evidence" value="ECO:0007669"/>
    <property type="project" value="InterPro"/>
</dbReference>
<reference evidence="4 5" key="1">
    <citation type="submission" date="2020-10" db="EMBL/GenBank/DDBJ databases">
        <title>Connecting structure to function with the recovery of over 1000 high-quality activated sludge metagenome-assembled genomes encoding full-length rRNA genes using long-read sequencing.</title>
        <authorList>
            <person name="Singleton C.M."/>
            <person name="Petriglieri F."/>
            <person name="Kristensen J.M."/>
            <person name="Kirkegaard R.H."/>
            <person name="Michaelsen T.Y."/>
            <person name="Andersen M.H."/>
            <person name="Karst S.M."/>
            <person name="Dueholm M.S."/>
            <person name="Nielsen P.H."/>
            <person name="Albertsen M."/>
        </authorList>
    </citation>
    <scope>NUCLEOTIDE SEQUENCE [LARGE SCALE GENOMIC DNA]</scope>
    <source>
        <strain evidence="4">Ribe_18-Q3-R11-54_MAXAC.273</strain>
    </source>
</reference>
<proteinExistence type="predicted"/>
<protein>
    <submittedName>
        <fullName evidence="4">Alpha/beta hydrolase</fullName>
    </submittedName>
</protein>
<organism evidence="4 5">
    <name type="scientific">Candidatus Opimibacter skivensis</name>
    <dbReference type="NCBI Taxonomy" id="2982028"/>
    <lineage>
        <taxon>Bacteria</taxon>
        <taxon>Pseudomonadati</taxon>
        <taxon>Bacteroidota</taxon>
        <taxon>Saprospiria</taxon>
        <taxon>Saprospirales</taxon>
        <taxon>Saprospiraceae</taxon>
        <taxon>Candidatus Opimibacter</taxon>
    </lineage>
</organism>
<feature type="domain" description="Serine aminopeptidase S33" evidence="3">
    <location>
        <begin position="62"/>
        <end position="168"/>
    </location>
</feature>
<dbReference type="SUPFAM" id="SSF53474">
    <property type="entry name" value="alpha/beta-Hydrolases"/>
    <property type="match status" value="1"/>
</dbReference>
<dbReference type="Gene3D" id="3.40.50.1820">
    <property type="entry name" value="alpha/beta hydrolase"/>
    <property type="match status" value="1"/>
</dbReference>
<dbReference type="PANTHER" id="PTHR43798:SF33">
    <property type="entry name" value="HYDROLASE, PUTATIVE (AFU_ORTHOLOGUE AFUA_2G14860)-RELATED"/>
    <property type="match status" value="1"/>
</dbReference>
<evidence type="ECO:0000256" key="2">
    <source>
        <dbReference type="SAM" id="SignalP"/>
    </source>
</evidence>
<keyword evidence="1 4" id="KW-0378">Hydrolase</keyword>
<feature type="chain" id="PRO_5039594333" evidence="2">
    <location>
        <begin position="20"/>
        <end position="329"/>
    </location>
</feature>
<dbReference type="Proteomes" id="UP000808337">
    <property type="component" value="Unassembled WGS sequence"/>
</dbReference>
<dbReference type="PANTHER" id="PTHR43798">
    <property type="entry name" value="MONOACYLGLYCEROL LIPASE"/>
    <property type="match status" value="1"/>
</dbReference>
<evidence type="ECO:0000313" key="5">
    <source>
        <dbReference type="Proteomes" id="UP000808337"/>
    </source>
</evidence>
<dbReference type="InterPro" id="IPR002410">
    <property type="entry name" value="Peptidase_S33"/>
</dbReference>
<accession>A0A9D7XRQ1</accession>
<dbReference type="AlphaFoldDB" id="A0A9D7XRQ1"/>
<gene>
    <name evidence="4" type="ORF">IPP15_00770</name>
</gene>
<dbReference type="PRINTS" id="PR00793">
    <property type="entry name" value="PROAMNOPTASE"/>
</dbReference>
<dbReference type="PROSITE" id="PS51257">
    <property type="entry name" value="PROKAR_LIPOPROTEIN"/>
    <property type="match status" value="1"/>
</dbReference>
<comment type="caution">
    <text evidence="4">The sequence shown here is derived from an EMBL/GenBank/DDBJ whole genome shotgun (WGS) entry which is preliminary data.</text>
</comment>
<evidence type="ECO:0000313" key="4">
    <source>
        <dbReference type="EMBL" id="MBK9980952.1"/>
    </source>
</evidence>
<dbReference type="InterPro" id="IPR022742">
    <property type="entry name" value="Hydrolase_4"/>
</dbReference>
<dbReference type="Pfam" id="PF12146">
    <property type="entry name" value="Hydrolase_4"/>
    <property type="match status" value="1"/>
</dbReference>
<feature type="signal peptide" evidence="2">
    <location>
        <begin position="1"/>
        <end position="19"/>
    </location>
</feature>
<dbReference type="GO" id="GO:0016020">
    <property type="term" value="C:membrane"/>
    <property type="evidence" value="ECO:0007669"/>
    <property type="project" value="TreeGrafter"/>
</dbReference>
<evidence type="ECO:0000259" key="3">
    <source>
        <dbReference type="Pfam" id="PF12146"/>
    </source>
</evidence>
<keyword evidence="2" id="KW-0732">Signal</keyword>
<dbReference type="GO" id="GO:0008233">
    <property type="term" value="F:peptidase activity"/>
    <property type="evidence" value="ECO:0007669"/>
    <property type="project" value="InterPro"/>
</dbReference>
<name>A0A9D7XRQ1_9BACT</name>
<dbReference type="InterPro" id="IPR029058">
    <property type="entry name" value="AB_hydrolase_fold"/>
</dbReference>
<dbReference type="EMBL" id="JADKGY010000001">
    <property type="protein sequence ID" value="MBK9980952.1"/>
    <property type="molecule type" value="Genomic_DNA"/>
</dbReference>
<sequence>MKFKLVLWFFTVMAGLAFTGCTSQDIAEPGNLVPKTVEQDPSLPSISVNNTLLHAETFGNQADPMIVVLHGGPGSDYRSLLNCKAFAGEGYFVVFYDQRGAGLSKREDKSVYSLQLMLDDLTAVIAHYRSSPDQKVFLLGHSWGAMLATTYINTYPDAIDGAILAEPGGFTWADVKDYTGRALETKFFDEQSNDFFYQDQFFTGRENEHDILDYKLALLSAPENAPGNVLGNPGQYPFWRRGAITATALFEIGDRDGFDCTTNLHNYPVKVLFAYSELNRAYGLAHAQKVSSAYPNVQLVEIKGAGHEMIHFGWSNFYPVALTYLNELK</sequence>
<evidence type="ECO:0000256" key="1">
    <source>
        <dbReference type="ARBA" id="ARBA00022801"/>
    </source>
</evidence>